<dbReference type="InterPro" id="IPR002656">
    <property type="entry name" value="Acyl_transf_3_dom"/>
</dbReference>
<feature type="transmembrane region" description="Helical" evidence="1">
    <location>
        <begin position="31"/>
        <end position="51"/>
    </location>
</feature>
<evidence type="ECO:0000259" key="2">
    <source>
        <dbReference type="Pfam" id="PF01757"/>
    </source>
</evidence>
<dbReference type="PANTHER" id="PTHR23028">
    <property type="entry name" value="ACETYLTRANSFERASE"/>
    <property type="match status" value="1"/>
</dbReference>
<name>A0A4R6APQ6_9RHOB</name>
<dbReference type="RefSeq" id="WP_133343404.1">
    <property type="nucleotide sequence ID" value="NZ_SMZO01000031.1"/>
</dbReference>
<dbReference type="Pfam" id="PF01757">
    <property type="entry name" value="Acyl_transf_3"/>
    <property type="match status" value="1"/>
</dbReference>
<feature type="domain" description="Acyltransferase 3" evidence="2">
    <location>
        <begin position="5"/>
        <end position="325"/>
    </location>
</feature>
<feature type="transmembrane region" description="Helical" evidence="1">
    <location>
        <begin position="309"/>
        <end position="328"/>
    </location>
</feature>
<feature type="transmembrane region" description="Helical" evidence="1">
    <location>
        <begin position="220"/>
        <end position="236"/>
    </location>
</feature>
<dbReference type="InterPro" id="IPR043968">
    <property type="entry name" value="SGNH"/>
</dbReference>
<feature type="transmembrane region" description="Helical" evidence="1">
    <location>
        <begin position="187"/>
        <end position="208"/>
    </location>
</feature>
<sequence>MQYRPEIDGLRTVAVVPVILFHAGLSVFSGGYVGVDIFFVISGYLITGILIRELEQGRFSILRFYERRARRILPALFTVMLACLPFAWIWMLPEQLALFGRSVVSVMFFVSNMLFWRESDYFAADSELNPLLHTWSLAVEEQYYMLFPLMLAVMWRFGRNKTFWLICALSLLSLALSEYGWRNHANLNFYFAATRAWELFAGSICAFLLSRRGGPWRHDLLSGAGLAMIVVAIFAYDDSVPFPSVWALLPVVGTALIVTCAAPGTWVARLLSLRGVVAIGLVSYSAYLWHQPLFAFARLRSIGEPSMALMMVLAVVTFGLAWLSWRFIEQPFRVRGGDGAPLVSQRSIFTYSAVGMVAFIAIGLIGALNQGFPNRFAPGIHAVLAATQDTNPYRDTCQFRAQTRGSLPALPNPDCVFPPDPSIPSRGTVTIIGDSHAGAMAYAMIKALNEAGYTAEQVTLTGCQPLPGYTKTVRLCREAVERVMHYLETTDADRDHLVVAMRPQRLFLPGFDNGEGGHEHGHEPIVFDRAGLGLPGTASDFEAFKAAFEQGVARWSSFDSDLTVIYPVPEAGWSVPQTMAKRMAFEGAEATLDTALSAYEQRNSAIIDLYDATLPPGTRAVRPDKLLCDAGTKRCLNALDGKPLYYDDDHLTNFGASIIARELVTALNRNDRS</sequence>
<feature type="transmembrane region" description="Helical" evidence="1">
    <location>
        <begin position="98"/>
        <end position="116"/>
    </location>
</feature>
<evidence type="ECO:0000313" key="5">
    <source>
        <dbReference type="Proteomes" id="UP000294562"/>
    </source>
</evidence>
<dbReference type="InterPro" id="IPR050879">
    <property type="entry name" value="Acyltransferase_3"/>
</dbReference>
<evidence type="ECO:0000313" key="4">
    <source>
        <dbReference type="EMBL" id="TDL86411.1"/>
    </source>
</evidence>
<gene>
    <name evidence="4" type="ORF">E2L05_13350</name>
</gene>
<dbReference type="OrthoDB" id="9796461at2"/>
<dbReference type="EMBL" id="SMZO01000031">
    <property type="protein sequence ID" value="TDL86411.1"/>
    <property type="molecule type" value="Genomic_DNA"/>
</dbReference>
<dbReference type="AlphaFoldDB" id="A0A4R6APQ6"/>
<dbReference type="GO" id="GO:0009103">
    <property type="term" value="P:lipopolysaccharide biosynthetic process"/>
    <property type="evidence" value="ECO:0007669"/>
    <property type="project" value="TreeGrafter"/>
</dbReference>
<feature type="transmembrane region" description="Helical" evidence="1">
    <location>
        <begin position="7"/>
        <end position="25"/>
    </location>
</feature>
<feature type="transmembrane region" description="Helical" evidence="1">
    <location>
        <begin position="242"/>
        <end position="264"/>
    </location>
</feature>
<feature type="transmembrane region" description="Helical" evidence="1">
    <location>
        <begin position="348"/>
        <end position="368"/>
    </location>
</feature>
<evidence type="ECO:0000259" key="3">
    <source>
        <dbReference type="Pfam" id="PF19040"/>
    </source>
</evidence>
<feature type="domain" description="SGNH" evidence="3">
    <location>
        <begin position="411"/>
        <end position="663"/>
    </location>
</feature>
<keyword evidence="1" id="KW-0472">Membrane</keyword>
<keyword evidence="4" id="KW-0012">Acyltransferase</keyword>
<protein>
    <submittedName>
        <fullName evidence="4">Acyltransferase</fullName>
    </submittedName>
</protein>
<organism evidence="4 5">
    <name type="scientific">Meridianimarinicoccus aquatilis</name>
    <dbReference type="NCBI Taxonomy" id="2552766"/>
    <lineage>
        <taxon>Bacteria</taxon>
        <taxon>Pseudomonadati</taxon>
        <taxon>Pseudomonadota</taxon>
        <taxon>Alphaproteobacteria</taxon>
        <taxon>Rhodobacterales</taxon>
        <taxon>Paracoccaceae</taxon>
        <taxon>Meridianimarinicoccus</taxon>
    </lineage>
</organism>
<evidence type="ECO:0000256" key="1">
    <source>
        <dbReference type="SAM" id="Phobius"/>
    </source>
</evidence>
<proteinExistence type="predicted"/>
<keyword evidence="4" id="KW-0808">Transferase</keyword>
<keyword evidence="5" id="KW-1185">Reference proteome</keyword>
<feature type="transmembrane region" description="Helical" evidence="1">
    <location>
        <begin position="72"/>
        <end position="92"/>
    </location>
</feature>
<keyword evidence="1" id="KW-1133">Transmembrane helix</keyword>
<dbReference type="PANTHER" id="PTHR23028:SF53">
    <property type="entry name" value="ACYL_TRANSF_3 DOMAIN-CONTAINING PROTEIN"/>
    <property type="match status" value="1"/>
</dbReference>
<dbReference type="GO" id="GO:0016747">
    <property type="term" value="F:acyltransferase activity, transferring groups other than amino-acyl groups"/>
    <property type="evidence" value="ECO:0007669"/>
    <property type="project" value="InterPro"/>
</dbReference>
<feature type="transmembrane region" description="Helical" evidence="1">
    <location>
        <begin position="163"/>
        <end position="181"/>
    </location>
</feature>
<dbReference type="GO" id="GO:0016020">
    <property type="term" value="C:membrane"/>
    <property type="evidence" value="ECO:0007669"/>
    <property type="project" value="TreeGrafter"/>
</dbReference>
<feature type="transmembrane region" description="Helical" evidence="1">
    <location>
        <begin position="271"/>
        <end position="289"/>
    </location>
</feature>
<comment type="caution">
    <text evidence="4">The sequence shown here is derived from an EMBL/GenBank/DDBJ whole genome shotgun (WGS) entry which is preliminary data.</text>
</comment>
<dbReference type="Proteomes" id="UP000294562">
    <property type="component" value="Unassembled WGS sequence"/>
</dbReference>
<dbReference type="Pfam" id="PF19040">
    <property type="entry name" value="SGNH"/>
    <property type="match status" value="1"/>
</dbReference>
<keyword evidence="1" id="KW-0812">Transmembrane</keyword>
<reference evidence="4 5" key="1">
    <citation type="submission" date="2019-03" db="EMBL/GenBank/DDBJ databases">
        <title>Rhodobacteraceae bacterium SM1902, a new member of the family Rhodobacteraceae isolated from Yantai.</title>
        <authorList>
            <person name="Sun Y."/>
        </authorList>
    </citation>
    <scope>NUCLEOTIDE SEQUENCE [LARGE SCALE GENOMIC DNA]</scope>
    <source>
        <strain evidence="4 5">SM1902</strain>
    </source>
</reference>
<accession>A0A4R6APQ6</accession>